<dbReference type="Proteomes" id="UP001589747">
    <property type="component" value="Unassembled WGS sequence"/>
</dbReference>
<keyword evidence="2" id="KW-0238">DNA-binding</keyword>
<evidence type="ECO:0000259" key="1">
    <source>
        <dbReference type="PROSITE" id="PS51500"/>
    </source>
</evidence>
<sequence>MEMEQAELVQREREAEWTSLILEARKLGLSALEVRSFLRQSQSMQSPASATAVMLQRTLFGKVLMYEAEKLSIS</sequence>
<dbReference type="RefSeq" id="WP_377490087.1">
    <property type="nucleotide sequence ID" value="NZ_JBHMDO010000008.1"/>
</dbReference>
<feature type="domain" description="Sin" evidence="1">
    <location>
        <begin position="4"/>
        <end position="42"/>
    </location>
</feature>
<protein>
    <submittedName>
        <fullName evidence="2">DNA-binding anti-repressor SinI</fullName>
    </submittedName>
</protein>
<name>A0ABV5KJH8_9BACL</name>
<keyword evidence="3" id="KW-1185">Reference proteome</keyword>
<dbReference type="InterPro" id="IPR036281">
    <property type="entry name" value="SinR/SinI_dimer_dom_sf"/>
</dbReference>
<comment type="caution">
    <text evidence="2">The sequence shown here is derived from an EMBL/GenBank/DDBJ whole genome shotgun (WGS) entry which is preliminary data.</text>
</comment>
<dbReference type="EMBL" id="JBHMDO010000008">
    <property type="protein sequence ID" value="MFB9325035.1"/>
    <property type="molecule type" value="Genomic_DNA"/>
</dbReference>
<dbReference type="GO" id="GO:0003677">
    <property type="term" value="F:DNA binding"/>
    <property type="evidence" value="ECO:0007669"/>
    <property type="project" value="UniProtKB-KW"/>
</dbReference>
<dbReference type="InterPro" id="IPR010981">
    <property type="entry name" value="SinR/SinI_dimer_dom"/>
</dbReference>
<accession>A0ABV5KJH8</accession>
<dbReference type="PROSITE" id="PS51500">
    <property type="entry name" value="SIN"/>
    <property type="match status" value="1"/>
</dbReference>
<evidence type="ECO:0000313" key="2">
    <source>
        <dbReference type="EMBL" id="MFB9325035.1"/>
    </source>
</evidence>
<reference evidence="2 3" key="1">
    <citation type="submission" date="2024-09" db="EMBL/GenBank/DDBJ databases">
        <authorList>
            <person name="Sun Q."/>
            <person name="Mori K."/>
        </authorList>
    </citation>
    <scope>NUCLEOTIDE SEQUENCE [LARGE SCALE GENOMIC DNA]</scope>
    <source>
        <strain evidence="2 3">TISTR 2452</strain>
    </source>
</reference>
<dbReference type="Pfam" id="PF08671">
    <property type="entry name" value="SinI"/>
    <property type="match status" value="1"/>
</dbReference>
<dbReference type="SUPFAM" id="SSF47406">
    <property type="entry name" value="SinR repressor dimerisation domain-like"/>
    <property type="match status" value="1"/>
</dbReference>
<evidence type="ECO:0000313" key="3">
    <source>
        <dbReference type="Proteomes" id="UP001589747"/>
    </source>
</evidence>
<gene>
    <name evidence="2" type="primary">sinI</name>
    <name evidence="2" type="ORF">ACFFSY_03750</name>
</gene>
<organism evidence="2 3">
    <name type="scientific">Paenibacillus aurantiacus</name>
    <dbReference type="NCBI Taxonomy" id="1936118"/>
    <lineage>
        <taxon>Bacteria</taxon>
        <taxon>Bacillati</taxon>
        <taxon>Bacillota</taxon>
        <taxon>Bacilli</taxon>
        <taxon>Bacillales</taxon>
        <taxon>Paenibacillaceae</taxon>
        <taxon>Paenibacillus</taxon>
    </lineage>
</organism>
<proteinExistence type="predicted"/>